<keyword evidence="3" id="KW-0285">Flavoprotein</keyword>
<comment type="cofactor">
    <cofactor evidence="2">
        <name>[4Fe-4S] cluster</name>
        <dbReference type="ChEBI" id="CHEBI:49883"/>
    </cofactor>
</comment>
<comment type="cofactor">
    <cofactor evidence="1">
        <name>FMN</name>
        <dbReference type="ChEBI" id="CHEBI:58210"/>
    </cofactor>
</comment>
<keyword evidence="4" id="KW-0288">FMN</keyword>
<dbReference type="InterPro" id="IPR005025">
    <property type="entry name" value="FMN_Rdtase-like_dom"/>
</dbReference>
<sequence length="182" mass="20062">MKVVGFVGSPREGGNTEIMVEEILKGASMSGAETEIFNLNKLNIKPCQACMHCKSNEGECATDDDMQKIYKEIMESDAFILGSPIYMWQMSAQAKLFTDRLYAPMGFEEKFGKTSSALVFSQGNPDIDSFEEYINSTKEVFNLLGYTVKGVLISAGDQSPGDVKNKDDVLKKAREIGKDLAN</sequence>
<name>A0A8T5UXP9_9EURY</name>
<dbReference type="GO" id="GO:0016491">
    <property type="term" value="F:oxidoreductase activity"/>
    <property type="evidence" value="ECO:0007669"/>
    <property type="project" value="InterPro"/>
</dbReference>
<accession>A0A8T5UXP9</accession>
<feature type="domain" description="NADPH-dependent FMN reductase-like" evidence="6">
    <location>
        <begin position="1"/>
        <end position="121"/>
    </location>
</feature>
<dbReference type="InterPro" id="IPR051796">
    <property type="entry name" value="ISF_SsuE-like"/>
</dbReference>
<evidence type="ECO:0000256" key="5">
    <source>
        <dbReference type="ARBA" id="ARBA00038292"/>
    </source>
</evidence>
<dbReference type="EMBL" id="JAIOUQ010000005">
    <property type="protein sequence ID" value="MBZ2165479.1"/>
    <property type="molecule type" value="Genomic_DNA"/>
</dbReference>
<dbReference type="Pfam" id="PF03358">
    <property type="entry name" value="FMN_red"/>
    <property type="match status" value="1"/>
</dbReference>
<evidence type="ECO:0000313" key="7">
    <source>
        <dbReference type="EMBL" id="MBZ2165479.1"/>
    </source>
</evidence>
<dbReference type="PANTHER" id="PTHR43278:SF2">
    <property type="entry name" value="IRON-SULFUR FLAVOPROTEIN"/>
    <property type="match status" value="1"/>
</dbReference>
<evidence type="ECO:0000256" key="2">
    <source>
        <dbReference type="ARBA" id="ARBA00001966"/>
    </source>
</evidence>
<evidence type="ECO:0000259" key="6">
    <source>
        <dbReference type="Pfam" id="PF03358"/>
    </source>
</evidence>
<evidence type="ECO:0000313" key="8">
    <source>
        <dbReference type="Proteomes" id="UP000825933"/>
    </source>
</evidence>
<dbReference type="InterPro" id="IPR029039">
    <property type="entry name" value="Flavoprotein-like_sf"/>
</dbReference>
<dbReference type="Gene3D" id="3.40.50.360">
    <property type="match status" value="1"/>
</dbReference>
<dbReference type="Proteomes" id="UP000825933">
    <property type="component" value="Unassembled WGS sequence"/>
</dbReference>
<evidence type="ECO:0000256" key="3">
    <source>
        <dbReference type="ARBA" id="ARBA00022630"/>
    </source>
</evidence>
<dbReference type="AlphaFoldDB" id="A0A8T5UXP9"/>
<dbReference type="PANTHER" id="PTHR43278">
    <property type="entry name" value="NAD(P)H-DEPENDENT FMN-CONTAINING OXIDOREDUCTASE YWQN-RELATED"/>
    <property type="match status" value="1"/>
</dbReference>
<comment type="caution">
    <text evidence="7">The sequence shown here is derived from an EMBL/GenBank/DDBJ whole genome shotgun (WGS) entry which is preliminary data.</text>
</comment>
<proteinExistence type="inferred from homology"/>
<gene>
    <name evidence="7" type="ORF">K8N75_05425</name>
</gene>
<dbReference type="RefSeq" id="WP_223791105.1">
    <property type="nucleotide sequence ID" value="NZ_JAIOUQ010000005.1"/>
</dbReference>
<protein>
    <submittedName>
        <fullName evidence="7">Flavodoxin family protein</fullName>
    </submittedName>
</protein>
<reference evidence="8" key="1">
    <citation type="journal article" date="2022" name="Microbiol. Resour. Announc.">
        <title>Draft Genome Sequence of a Methanogenic Archaeon from West Spitsbergen Permafrost.</title>
        <authorList>
            <person name="Trubitsyn V."/>
            <person name="Rivkina E."/>
            <person name="Shcherbakova V."/>
        </authorList>
    </citation>
    <scope>NUCLEOTIDE SEQUENCE [LARGE SCALE GENOMIC DNA]</scope>
    <source>
        <strain evidence="8">VT</strain>
    </source>
</reference>
<comment type="similarity">
    <text evidence="5">Belongs to the SsuE family. Isf subfamily.</text>
</comment>
<evidence type="ECO:0000256" key="1">
    <source>
        <dbReference type="ARBA" id="ARBA00001917"/>
    </source>
</evidence>
<evidence type="ECO:0000256" key="4">
    <source>
        <dbReference type="ARBA" id="ARBA00022643"/>
    </source>
</evidence>
<organism evidence="7 8">
    <name type="scientific">Methanobacterium spitsbergense</name>
    <dbReference type="NCBI Taxonomy" id="2874285"/>
    <lineage>
        <taxon>Archaea</taxon>
        <taxon>Methanobacteriati</taxon>
        <taxon>Methanobacteriota</taxon>
        <taxon>Methanomada group</taxon>
        <taxon>Methanobacteria</taxon>
        <taxon>Methanobacteriales</taxon>
        <taxon>Methanobacteriaceae</taxon>
        <taxon>Methanobacterium</taxon>
    </lineage>
</organism>
<dbReference type="SUPFAM" id="SSF52218">
    <property type="entry name" value="Flavoproteins"/>
    <property type="match status" value="1"/>
</dbReference>
<keyword evidence="8" id="KW-1185">Reference proteome</keyword>